<protein>
    <submittedName>
        <fullName evidence="1">Carnitine dehydratase</fullName>
    </submittedName>
</protein>
<dbReference type="GO" id="GO:0003824">
    <property type="term" value="F:catalytic activity"/>
    <property type="evidence" value="ECO:0007669"/>
    <property type="project" value="InterPro"/>
</dbReference>
<dbReference type="Proteomes" id="UP000093894">
    <property type="component" value="Unassembled WGS sequence"/>
</dbReference>
<dbReference type="InterPro" id="IPR003673">
    <property type="entry name" value="CoA-Trfase_fam_III"/>
</dbReference>
<accession>A0A853M150</accession>
<dbReference type="SUPFAM" id="SSF89796">
    <property type="entry name" value="CoA-transferase family III (CaiB/BaiF)"/>
    <property type="match status" value="1"/>
</dbReference>
<dbReference type="EMBL" id="LZLG01000066">
    <property type="protein sequence ID" value="OBJ60770.1"/>
    <property type="molecule type" value="Genomic_DNA"/>
</dbReference>
<dbReference type="PANTHER" id="PTHR48228">
    <property type="entry name" value="SUCCINYL-COA--D-CITRAMALATE COA-TRANSFERASE"/>
    <property type="match status" value="1"/>
</dbReference>
<evidence type="ECO:0000313" key="1">
    <source>
        <dbReference type="EMBL" id="OBJ60770.1"/>
    </source>
</evidence>
<reference evidence="1 2" key="1">
    <citation type="submission" date="2016-06" db="EMBL/GenBank/DDBJ databases">
        <authorList>
            <person name="Sutton G."/>
            <person name="Brinkac L."/>
            <person name="Sanka R."/>
            <person name="Adams M."/>
            <person name="Lau E."/>
            <person name="Garcia-Basteiro A."/>
            <person name="Lopez-Varela E."/>
            <person name="Palencia S."/>
        </authorList>
    </citation>
    <scope>NUCLEOTIDE SEQUENCE [LARGE SCALE GENOMIC DNA]</scope>
    <source>
        <strain evidence="1 2">1164983.0</strain>
    </source>
</reference>
<dbReference type="InterPro" id="IPR044855">
    <property type="entry name" value="CoA-Trfase_III_dom3_sf"/>
</dbReference>
<dbReference type="Gene3D" id="3.30.1540.10">
    <property type="entry name" value="formyl-coa transferase, domain 3"/>
    <property type="match status" value="1"/>
</dbReference>
<name>A0A853M150_9MYCO</name>
<dbReference type="InterPro" id="IPR023606">
    <property type="entry name" value="CoA-Trfase_III_dom_1_sf"/>
</dbReference>
<comment type="caution">
    <text evidence="1">The sequence shown here is derived from an EMBL/GenBank/DDBJ whole genome shotgun (WGS) entry which is preliminary data.</text>
</comment>
<dbReference type="InterPro" id="IPR050509">
    <property type="entry name" value="CoA-transferase_III"/>
</dbReference>
<gene>
    <name evidence="1" type="ORF">A5628_06900</name>
</gene>
<dbReference type="Gene3D" id="3.40.50.10540">
    <property type="entry name" value="Crotonobetainyl-coa:carnitine coa-transferase, domain 1"/>
    <property type="match status" value="1"/>
</dbReference>
<proteinExistence type="predicted"/>
<organism evidence="1 2">
    <name type="scientific">Mycobacterium colombiense</name>
    <dbReference type="NCBI Taxonomy" id="339268"/>
    <lineage>
        <taxon>Bacteria</taxon>
        <taxon>Bacillati</taxon>
        <taxon>Actinomycetota</taxon>
        <taxon>Actinomycetes</taxon>
        <taxon>Mycobacteriales</taxon>
        <taxon>Mycobacteriaceae</taxon>
        <taxon>Mycobacterium</taxon>
        <taxon>Mycobacterium avium complex (MAC)</taxon>
    </lineage>
</organism>
<sequence length="407" mass="43814">MTAVMQGVRVLEVAEHTFVPAASAVLSDWGADVIKIEPVERGDAMRGIMSSGLSHLDGGNWHPLLQHSNRGKRSIGLDLSSPEGIDILYRIAATADVFLTNKLPAVRAKLRIDVEDIRNVNPNIVYVRGTGYGSRGPDADRGGYDTLGYWCRSGAAYGAKPVEIDGMTGQPAPAYGDSIGAMTIAGGISAALFHRERTGAAPLVDVSLLATGMWAIGAGIALSHEVNHPWGQMPVGTNVGNPLTRYFRTSDGHWLQLSCLQGFHYWAETCRVTGLDHLVNDERFADAESFFANSDAAVALLDERFASETMAEWKLRLADFKGQWAPVQNALEVMDDPQVAANGYIVEAAAVNGDKHPLVATPVQFDDEPSPTRRAPDFNEHGDAILTADLGIDWDTVIDLKVKGVVA</sequence>
<dbReference type="RefSeq" id="WP_065052217.1">
    <property type="nucleotide sequence ID" value="NZ_LZKW01000092.1"/>
</dbReference>
<evidence type="ECO:0000313" key="2">
    <source>
        <dbReference type="Proteomes" id="UP000093894"/>
    </source>
</evidence>
<dbReference type="AlphaFoldDB" id="A0A853M150"/>
<dbReference type="Pfam" id="PF02515">
    <property type="entry name" value="CoA_transf_3"/>
    <property type="match status" value="1"/>
</dbReference>
<dbReference type="PANTHER" id="PTHR48228:SF2">
    <property type="entry name" value="E-CINNAMOYL-COA:R-PHENYLLACTATE COA TRANSFERASE LARGE SUBUNIT"/>
    <property type="match status" value="1"/>
</dbReference>